<reference evidence="2 3" key="2">
    <citation type="submission" date="2007-01" db="EMBL/GenBank/DDBJ databases">
        <title>Sequencing of the draft genome and assembly of Thermosinus carboxydivorans Nor1.</title>
        <authorList>
            <consortium name="US DOE Joint Genome Institute (JGI-PGF)"/>
            <person name="Copeland A."/>
            <person name="Lucas S."/>
            <person name="Lapidus A."/>
            <person name="Barry K."/>
            <person name="Glavina del Rio T."/>
            <person name="Dalin E."/>
            <person name="Tice H."/>
            <person name="Bruce D."/>
            <person name="Pitluck S."/>
            <person name="Richardson P."/>
        </authorList>
    </citation>
    <scope>NUCLEOTIDE SEQUENCE [LARGE SCALE GENOMIC DNA]</scope>
    <source>
        <strain evidence="2 3">Nor1</strain>
    </source>
</reference>
<feature type="transmembrane region" description="Helical" evidence="1">
    <location>
        <begin position="176"/>
        <end position="196"/>
    </location>
</feature>
<dbReference type="EMBL" id="AAWL01000001">
    <property type="protein sequence ID" value="EAX48933.1"/>
    <property type="molecule type" value="Genomic_DNA"/>
</dbReference>
<comment type="caution">
    <text evidence="2">The sequence shown here is derived from an EMBL/GenBank/DDBJ whole genome shotgun (WGS) entry which is preliminary data.</text>
</comment>
<feature type="transmembrane region" description="Helical" evidence="1">
    <location>
        <begin position="123"/>
        <end position="156"/>
    </location>
</feature>
<dbReference type="InterPro" id="IPR023829">
    <property type="entry name" value="PGA_PgaD"/>
</dbReference>
<proteinExistence type="predicted"/>
<feature type="transmembrane region" description="Helical" evidence="1">
    <location>
        <begin position="51"/>
        <end position="72"/>
    </location>
</feature>
<evidence type="ECO:0000313" key="2">
    <source>
        <dbReference type="EMBL" id="EAX48933.1"/>
    </source>
</evidence>
<dbReference type="GO" id="GO:0006011">
    <property type="term" value="P:UDP-alpha-D-glucose metabolic process"/>
    <property type="evidence" value="ECO:0007669"/>
    <property type="project" value="InterPro"/>
</dbReference>
<dbReference type="RefSeq" id="WP_007288140.1">
    <property type="nucleotide sequence ID" value="NZ_AAWL01000001.1"/>
</dbReference>
<dbReference type="NCBIfam" id="TIGR03940">
    <property type="entry name" value="PGA_PgaD"/>
    <property type="match status" value="1"/>
</dbReference>
<evidence type="ECO:0000256" key="1">
    <source>
        <dbReference type="SAM" id="Phobius"/>
    </source>
</evidence>
<organism evidence="2 3">
    <name type="scientific">Thermosinus carboxydivorans Nor1</name>
    <dbReference type="NCBI Taxonomy" id="401526"/>
    <lineage>
        <taxon>Bacteria</taxon>
        <taxon>Bacillati</taxon>
        <taxon>Bacillota</taxon>
        <taxon>Negativicutes</taxon>
        <taxon>Selenomonadales</taxon>
        <taxon>Sporomusaceae</taxon>
        <taxon>Thermosinus</taxon>
    </lineage>
</organism>
<dbReference type="InterPro" id="IPR018513">
    <property type="entry name" value="Cell_synthase_bac"/>
</dbReference>
<keyword evidence="3" id="KW-1185">Reference proteome</keyword>
<keyword evidence="1" id="KW-0812">Transmembrane</keyword>
<protein>
    <submittedName>
        <fullName evidence="2">Uncharacterized protein</fullName>
    </submittedName>
</protein>
<keyword evidence="1" id="KW-0472">Membrane</keyword>
<keyword evidence="1" id="KW-1133">Transmembrane helix</keyword>
<dbReference type="Proteomes" id="UP000005139">
    <property type="component" value="Unassembled WGS sequence"/>
</dbReference>
<dbReference type="AlphaFoldDB" id="A1HM86"/>
<name>A1HM86_9FIRM</name>
<dbReference type="Gene3D" id="2.60.120.260">
    <property type="entry name" value="Galactose-binding domain-like"/>
    <property type="match status" value="2"/>
</dbReference>
<accession>A1HM86</accession>
<gene>
    <name evidence="2" type="ORF">TcarDRAFT_2622</name>
</gene>
<evidence type="ECO:0000313" key="3">
    <source>
        <dbReference type="Proteomes" id="UP000005139"/>
    </source>
</evidence>
<reference evidence="2 3" key="1">
    <citation type="submission" date="2007-01" db="EMBL/GenBank/DDBJ databases">
        <title>Annotation of the draft genome assembly of Thermosinus carboxydivorans Nor1.</title>
        <authorList>
            <consortium name="US DOE Joint Genome Institute (JGI-ORNL)"/>
            <person name="Larimer F."/>
            <person name="Land M."/>
            <person name="Hauser L."/>
        </authorList>
    </citation>
    <scope>NUCLEOTIDE SEQUENCE [LARGE SCALE GENOMIC DNA]</scope>
    <source>
        <strain evidence="2 3">Nor1</strain>
    </source>
</reference>
<dbReference type="OrthoDB" id="1679523at2"/>
<dbReference type="Pfam" id="PF03170">
    <property type="entry name" value="BcsB"/>
    <property type="match status" value="2"/>
</dbReference>
<sequence>MHYVPISATRRSRYQSRLAVRLLPRRYIVSFIFANLIMQFGPVAPQAARQFMASAFHGAALLIIAFFLYRLASWLIAPLYTRLKQITIAFYRVLLAGEQTAAVGDFATNVIDTPRLRKPFLRLVEFLFSLSIWVTFISLIQPLATVLMWLIGFKLIDAELFDLAAVESTVEMMKLSVWWAGIVFLILFGWAQWNYWRYGRLERRKHRPAVTPVDLAVHYQTSLAAVHQAQTVKAAIVEVEDGQPRFSQIALKVGRRAGAIAVLALMLALPDQALAKTAAITLQQIGYEQDITVTGAKTAVTFSFPAPRLNLLPGSMASLTVEPGPFLNDQSNFTIYINDRAAAFYSAGQLRKKPAIQLPLTQDMLQSGSLRVAIAANLFATNDLCADYERGHLFYIIRNQSGVIYNYNPVIPKTVPEFFAGLTSGLLVVIPDQPTLAEITAGSWAYAQLQKQYPYLPVKLILAGERGNYPEVPRVWVALHNNLPANLTGYTQGIHLPFADLVLITAQDEGNLYNLSRQLGRTDWLQAANSANISVSLPAAAAAKERDKVFFGNNGPQEGILSIPVDFTLYPALLAEAPRSITIHLEGRYSPANISGKQVRLDVYFNRALIHSEALDGSGKINKEISLPPSVPLKSKNALSIQFVYPEEAGYCQVKGTIRSAQIFQSSYFAGNARLPVDKLTWDNIGMLFNKKGAILISDNPSPDAIRAVGELVLYLNRQLPPGEYAYPLVAFLKDWQQWLKQDYLAVLGLAEAIPEELWQAFPLQRGKGYTLLNNEGQAVTYRYHPVVNTIVGQIGNWQGCPLLSITASSDASALAGAIRKLNEQQNLASNIFLVGGASQLLPFKIADAQPADESDAAWTGFLRTFWERIARLGQKYEQAVFWAAGILLVLMLIKHYLTSRR</sequence>
<dbReference type="GO" id="GO:0016020">
    <property type="term" value="C:membrane"/>
    <property type="evidence" value="ECO:0007669"/>
    <property type="project" value="InterPro"/>
</dbReference>
<dbReference type="Pfam" id="PF13994">
    <property type="entry name" value="PgaD"/>
    <property type="match status" value="1"/>
</dbReference>
<dbReference type="GO" id="GO:0043709">
    <property type="term" value="P:cell adhesion involved in single-species biofilm formation"/>
    <property type="evidence" value="ECO:0007669"/>
    <property type="project" value="InterPro"/>
</dbReference>
<feature type="transmembrane region" description="Helical" evidence="1">
    <location>
        <begin position="27"/>
        <end position="45"/>
    </location>
</feature>
<feature type="transmembrane region" description="Helical" evidence="1">
    <location>
        <begin position="880"/>
        <end position="898"/>
    </location>
</feature>